<evidence type="ECO:0000313" key="2">
    <source>
        <dbReference type="EMBL" id="SIS16376.1"/>
    </source>
</evidence>
<dbReference type="EMBL" id="FTNV01000002">
    <property type="protein sequence ID" value="SIS16376.1"/>
    <property type="molecule type" value="Genomic_DNA"/>
</dbReference>
<keyword evidence="1" id="KW-0812">Transmembrane</keyword>
<evidence type="ECO:0000313" key="3">
    <source>
        <dbReference type="Proteomes" id="UP000186019"/>
    </source>
</evidence>
<organism evidence="2 3">
    <name type="scientific">Roseovarius nanhaiticus</name>
    <dbReference type="NCBI Taxonomy" id="573024"/>
    <lineage>
        <taxon>Bacteria</taxon>
        <taxon>Pseudomonadati</taxon>
        <taxon>Pseudomonadota</taxon>
        <taxon>Alphaproteobacteria</taxon>
        <taxon>Rhodobacterales</taxon>
        <taxon>Roseobacteraceae</taxon>
        <taxon>Roseovarius</taxon>
    </lineage>
</organism>
<feature type="transmembrane region" description="Helical" evidence="1">
    <location>
        <begin position="42"/>
        <end position="59"/>
    </location>
</feature>
<keyword evidence="1" id="KW-0472">Membrane</keyword>
<dbReference type="RefSeq" id="WP_076533730.1">
    <property type="nucleotide sequence ID" value="NZ_FOAC01000005.1"/>
</dbReference>
<name>A0A1N7GV02_9RHOB</name>
<dbReference type="STRING" id="573024.SAMN05216208_3404"/>
<dbReference type="Proteomes" id="UP000186019">
    <property type="component" value="Unassembled WGS sequence"/>
</dbReference>
<reference evidence="2 3" key="1">
    <citation type="submission" date="2017-01" db="EMBL/GenBank/DDBJ databases">
        <authorList>
            <person name="Mah S.A."/>
            <person name="Swanson W.J."/>
            <person name="Moy G.W."/>
            <person name="Vacquier V.D."/>
        </authorList>
    </citation>
    <scope>NUCLEOTIDE SEQUENCE [LARGE SCALE GENOMIC DNA]</scope>
    <source>
        <strain evidence="2 3">DSM 29590</strain>
    </source>
</reference>
<evidence type="ECO:0000256" key="1">
    <source>
        <dbReference type="SAM" id="Phobius"/>
    </source>
</evidence>
<keyword evidence="3" id="KW-1185">Reference proteome</keyword>
<keyword evidence="1" id="KW-1133">Transmembrane helix</keyword>
<accession>A0A1N7GV02</accession>
<sequence length="659" mass="71282">MGLVLGFLIGMLILMWRVWTRRAAAAQRAPRAKREWPTWRRASLWAGAAAFIIACEAFLPSMRLTGREVPPIRTPLSYLDVLAAPSGDAGRTGMDFGDLSEAQPWLWSLGRIDRAEMQRRISDDIAEAAARAEAFRIGDVPGRAGSILYMMSRRAVAYDLLGDGLTAAAADLDALFDPGRDSASVGDADAFILRHLDQAIDTAHEKAAALHQEATAASMAYAEARGLDPDDRSDPEYARLRSEESALGSAAYSVLNLRYELNGVAPTGVGLRQPPDTETGFPVLGGKVTLLHQDQRSSRPEEAVIGPVAEFAFGRSARMIWDAARGHARAPRRIEAVQECAVIPPGGARPPGARFCEMAAVLPIDYDLTASRCAPSALPMGSVPDLVLPGTRLSPSGCKEEWIFPHLHILYEEGAFTIFAPMASGMTGPGTAIPSGDAAALPISEWSVIWNGKTRRLTPAARFDWNGVDPVLDRLQVIHGIRGEVQQPRIWRDFRVDATRPLTLALAFPRAEARHAYSPTRITRFGPMQRAEFAPNVLAPGRPAGAPTPVRDWRAPMLRDGIQARLDALNHLARFAPPTGQEPASAADNINAPLSGSGCDYFRFAVSRSADETPREDVRAALDAAQAGRCDAIKAHGALLTALERGLADGSWLWLAEER</sequence>
<proteinExistence type="predicted"/>
<protein>
    <submittedName>
        <fullName evidence="2">Uncharacterized protein</fullName>
    </submittedName>
</protein>
<gene>
    <name evidence="2" type="ORF">SAMN05421666_2104</name>
</gene>
<dbReference type="AlphaFoldDB" id="A0A1N7GV02"/>